<dbReference type="Proteomes" id="UP000076442">
    <property type="component" value="Unassembled WGS sequence"/>
</dbReference>
<protein>
    <submittedName>
        <fullName evidence="1">Uncharacterized protein</fullName>
    </submittedName>
</protein>
<name>A0AAP1E006_BACIU</name>
<accession>A0AAP1E006</accession>
<organism evidence="1 2">
    <name type="scientific">Bacillus subtilis</name>
    <dbReference type="NCBI Taxonomy" id="1423"/>
    <lineage>
        <taxon>Bacteria</taxon>
        <taxon>Bacillati</taxon>
        <taxon>Bacillota</taxon>
        <taxon>Bacilli</taxon>
        <taxon>Bacillales</taxon>
        <taxon>Bacillaceae</taxon>
        <taxon>Bacillus</taxon>
    </lineage>
</organism>
<evidence type="ECO:0000313" key="1">
    <source>
        <dbReference type="EMBL" id="KZD90342.1"/>
    </source>
</evidence>
<dbReference type="EMBL" id="LJZV01000016">
    <property type="protein sequence ID" value="KZD90342.1"/>
    <property type="molecule type" value="Genomic_DNA"/>
</dbReference>
<proteinExistence type="predicted"/>
<dbReference type="AlphaFoldDB" id="A0AAP1E006"/>
<gene>
    <name evidence="1" type="ORF">B4122_3263</name>
</gene>
<evidence type="ECO:0000313" key="2">
    <source>
        <dbReference type="Proteomes" id="UP000076442"/>
    </source>
</evidence>
<sequence>MSRKHKKGDRQFADRFRSVCGNTNKLNEIQKLGKRKKKRRIVL</sequence>
<comment type="caution">
    <text evidence="1">The sequence shown here is derived from an EMBL/GenBank/DDBJ whole genome shotgun (WGS) entry which is preliminary data.</text>
</comment>
<reference evidence="1 2" key="1">
    <citation type="submission" date="2015-09" db="EMBL/GenBank/DDBJ databases">
        <title>Spore heat resistance.</title>
        <authorList>
            <person name="Boekhorst J."/>
            <person name="Berendsen E.M."/>
            <person name="Wells-Bennik M.H."/>
            <person name="Kuipers O.P."/>
        </authorList>
    </citation>
    <scope>NUCLEOTIDE SEQUENCE [LARGE SCALE GENOMIC DNA]</scope>
    <source>
        <strain evidence="1 2">B4122</strain>
    </source>
</reference>